<name>A0A6A5BV53_NAEFO</name>
<dbReference type="GO" id="GO:0055070">
    <property type="term" value="P:copper ion homeostasis"/>
    <property type="evidence" value="ECO:0007669"/>
    <property type="project" value="TreeGrafter"/>
</dbReference>
<dbReference type="OrthoDB" id="432719at2759"/>
<dbReference type="Pfam" id="PF00403">
    <property type="entry name" value="HMA"/>
    <property type="match status" value="1"/>
</dbReference>
<dbReference type="CDD" id="cd00371">
    <property type="entry name" value="HMA"/>
    <property type="match status" value="1"/>
</dbReference>
<dbReference type="SFLD" id="SFLDF00027">
    <property type="entry name" value="p-type_atpase"/>
    <property type="match status" value="1"/>
</dbReference>
<feature type="compositionally biased region" description="Acidic residues" evidence="13">
    <location>
        <begin position="378"/>
        <end position="393"/>
    </location>
</feature>
<dbReference type="GO" id="GO:0012505">
    <property type="term" value="C:endomembrane system"/>
    <property type="evidence" value="ECO:0007669"/>
    <property type="project" value="UniProtKB-SubCell"/>
</dbReference>
<gene>
    <name evidence="15" type="ORF">FDP41_004104</name>
</gene>
<dbReference type="PROSITE" id="PS00154">
    <property type="entry name" value="ATPASE_E1_E2"/>
    <property type="match status" value="1"/>
</dbReference>
<dbReference type="EC" id="7.2.2.8" evidence="3"/>
<dbReference type="Gene3D" id="2.70.150.10">
    <property type="entry name" value="Calcium-transporting ATPase, cytoplasmic transduction domain A"/>
    <property type="match status" value="1"/>
</dbReference>
<comment type="subcellular location">
    <subcellularLocation>
        <location evidence="1">Endomembrane system</location>
        <topology evidence="1">Multi-pass membrane protein</topology>
    </subcellularLocation>
    <subcellularLocation>
        <location evidence="12">Membrane</location>
    </subcellularLocation>
</comment>
<dbReference type="Gene3D" id="3.30.70.100">
    <property type="match status" value="1"/>
</dbReference>
<dbReference type="GO" id="GO:0016020">
    <property type="term" value="C:membrane"/>
    <property type="evidence" value="ECO:0007669"/>
    <property type="project" value="UniProtKB-SubCell"/>
</dbReference>
<evidence type="ECO:0000256" key="3">
    <source>
        <dbReference type="ARBA" id="ARBA00012517"/>
    </source>
</evidence>
<evidence type="ECO:0000256" key="10">
    <source>
        <dbReference type="ARBA" id="ARBA00022989"/>
    </source>
</evidence>
<dbReference type="InterPro" id="IPR059000">
    <property type="entry name" value="ATPase_P-type_domA"/>
</dbReference>
<dbReference type="FunFam" id="3.30.70.100:FF:000001">
    <property type="entry name" value="ATPase copper transporting beta"/>
    <property type="match status" value="1"/>
</dbReference>
<dbReference type="InterPro" id="IPR018303">
    <property type="entry name" value="ATPase_P-typ_P_site"/>
</dbReference>
<feature type="compositionally biased region" description="Low complexity" evidence="13">
    <location>
        <begin position="357"/>
        <end position="368"/>
    </location>
</feature>
<dbReference type="PROSITE" id="PS01047">
    <property type="entry name" value="HMA_1"/>
    <property type="match status" value="1"/>
</dbReference>
<evidence type="ECO:0000256" key="9">
    <source>
        <dbReference type="ARBA" id="ARBA00022967"/>
    </source>
</evidence>
<proteinExistence type="inferred from homology"/>
<dbReference type="InterPro" id="IPR006121">
    <property type="entry name" value="HMA_dom"/>
</dbReference>
<dbReference type="InterPro" id="IPR023214">
    <property type="entry name" value="HAD_sf"/>
</dbReference>
<dbReference type="GeneID" id="68111322"/>
<feature type="transmembrane region" description="Helical" evidence="12">
    <location>
        <begin position="561"/>
        <end position="581"/>
    </location>
</feature>
<dbReference type="EMBL" id="VFQX01000036">
    <property type="protein sequence ID" value="KAF0976809.1"/>
    <property type="molecule type" value="Genomic_DNA"/>
</dbReference>
<feature type="transmembrane region" description="Helical" evidence="12">
    <location>
        <begin position="1229"/>
        <end position="1250"/>
    </location>
</feature>
<evidence type="ECO:0000256" key="8">
    <source>
        <dbReference type="ARBA" id="ARBA00022840"/>
    </source>
</evidence>
<dbReference type="SFLD" id="SFLDG00002">
    <property type="entry name" value="C1.7:_P-type_atpase_like"/>
    <property type="match status" value="1"/>
</dbReference>
<dbReference type="Proteomes" id="UP000444721">
    <property type="component" value="Unassembled WGS sequence"/>
</dbReference>
<dbReference type="InterPro" id="IPR023298">
    <property type="entry name" value="ATPase_P-typ_TM_dom_sf"/>
</dbReference>
<dbReference type="VEuPathDB" id="AmoebaDB:NF0087690"/>
<evidence type="ECO:0000256" key="4">
    <source>
        <dbReference type="ARBA" id="ARBA00022448"/>
    </source>
</evidence>
<comment type="similarity">
    <text evidence="2 12">Belongs to the cation transport ATPase (P-type) (TC 3.A.3) family. Type IB subfamily.</text>
</comment>
<keyword evidence="5 12" id="KW-0812">Transmembrane</keyword>
<dbReference type="PRINTS" id="PR00119">
    <property type="entry name" value="CATATPASE"/>
</dbReference>
<dbReference type="InterPro" id="IPR023299">
    <property type="entry name" value="ATPase_P-typ_cyto_dom_N"/>
</dbReference>
<keyword evidence="8 12" id="KW-0067">ATP-binding</keyword>
<feature type="domain" description="HMA" evidence="14">
    <location>
        <begin position="465"/>
        <end position="531"/>
    </location>
</feature>
<evidence type="ECO:0000256" key="2">
    <source>
        <dbReference type="ARBA" id="ARBA00006024"/>
    </source>
</evidence>
<dbReference type="CDD" id="cd02094">
    <property type="entry name" value="P-type_ATPase_Cu-like"/>
    <property type="match status" value="1"/>
</dbReference>
<evidence type="ECO:0000256" key="12">
    <source>
        <dbReference type="RuleBase" id="RU362081"/>
    </source>
</evidence>
<dbReference type="SFLD" id="SFLDS00003">
    <property type="entry name" value="Haloacid_Dehalogenase"/>
    <property type="match status" value="1"/>
</dbReference>
<feature type="transmembrane region" description="Helical" evidence="12">
    <location>
        <begin position="1256"/>
        <end position="1277"/>
    </location>
</feature>
<dbReference type="PANTHER" id="PTHR43520">
    <property type="entry name" value="ATP7, ISOFORM B"/>
    <property type="match status" value="1"/>
</dbReference>
<sequence>MCAMYYPSSSLQMSKKEVVDHSQQNSPWKRFRPLLLALPHENNIGEKQQQQQQQLVRNQWLERHWLFSGCLKERLVLVPLSTNNNEPSLLHYEMMDLNSFNNTDHKSAEKPLGSWVVFQLRIEGMRCGSCSGLVTRLIQDYLSERFGPQQQQLTDHNNMKPSNNNINNRSFSHHVDLEKKRLVCVVNDKSLLLIKKDHQSLSELYDDELENIRTHIQQHTSFIPFEIRAFVNHNHGLSSLGMNETSTTEISQLLSKSVPLFADDDSCLTMEDLLVTPLLHESSSQSSSLHSPSIFLLLCNKKNRPTISTSSTSDQQHQPNDKEADLEICSLLEQHITPSALQSLSKNSTNINKQQHLSGLSTTNSTSTMPAYPTSSPPEEEEQEEIDLDLQEDEDITNISSRLLLNENDSSEDDGNDHSEKPSFWTSLKVLLGIGYESSSSSVRKKISDFDEEYEMESISMNGEKTIELDVTGMHCSSCVGKVENSLKNTKGVLNASVSLMTNSASVTYNTSEITIQQIVETIESVGFQASLKQQSKQKQHHHVEKESAEKAQQTINAWKIRFIISLLFTIPVVILTISNKRNYSGYELYKVRYNYSPKDKLNYLLVNYGCMILTAIVHFVTGWHYHVQAVKVLRNFYADMNVLISLSTNAAFMYSVALLITTTLEMYGIIGQAVSKFPSYLFETCVMVLMFQNLGKYLESIAKKKTTESLSALSQLQPAKANLIADKVQEENLTFSTRTREVFVEEISVGDYVMVKCGHTIPCDGIIVLGQCFVNESMLTGESKRIFKKKGSKVFGGTVNEQFSSGNEAASGGVIIVKVIKTGQESVLGQIITLVQQAQHNKAPIQQFADSISRVFVPAVIALSLITFGIWYFSSTLGFINNGTNRLDSVLFALIFSMSVLSIACPCALGIATPSAIMVATGIGASNGILILGGLPLEIAHKVDCICFDKTGTITNGKASVIDYGFFHEDASKVGIDEQDFFEMIVGAERASEHPLAEAMVQYFSPKIENMFDHMDTSLNIVGGKGLKYVFTNKRDNKQQTVLIGKASFLSQEGVIVDNPKDAKFANTKKLLKQGFTVVFCAVNNVLIGYIALYDELKPEATEVIRTLTEEFNIKCVIMSGDNKQAVQQCVSRLGSDKLEYLYDKTPSEKCQYIELLKKQGYTVAMLGDGINDSPALSAADIGIAIGDGTDIAIKSSDIILLNSDLRDVVTTIELSHKTFSRIRLNHFLALGYNMIMIPLACGVLWPFYGIVLPPYLSSMLMMLSSLSVLISSLSLRMTFKARKNSSEKVQ</sequence>
<dbReference type="GO" id="GO:0016887">
    <property type="term" value="F:ATP hydrolysis activity"/>
    <property type="evidence" value="ECO:0007669"/>
    <property type="project" value="InterPro"/>
</dbReference>
<dbReference type="VEuPathDB" id="AmoebaDB:NfTy_069030"/>
<dbReference type="FunFam" id="2.70.150.10:FF:000002">
    <property type="entry name" value="Copper-transporting ATPase 1, putative"/>
    <property type="match status" value="1"/>
</dbReference>
<evidence type="ECO:0000313" key="15">
    <source>
        <dbReference type="EMBL" id="KAF0976809.1"/>
    </source>
</evidence>
<evidence type="ECO:0000256" key="13">
    <source>
        <dbReference type="SAM" id="MobiDB-lite"/>
    </source>
</evidence>
<feature type="transmembrane region" description="Helical" evidence="12">
    <location>
        <begin position="891"/>
        <end position="913"/>
    </location>
</feature>
<dbReference type="InterPro" id="IPR017969">
    <property type="entry name" value="Heavy-metal-associated_CS"/>
</dbReference>
<evidence type="ECO:0000256" key="7">
    <source>
        <dbReference type="ARBA" id="ARBA00022741"/>
    </source>
</evidence>
<keyword evidence="11 12" id="KW-0472">Membrane</keyword>
<reference evidence="15 16" key="1">
    <citation type="journal article" date="2019" name="Sci. Rep.">
        <title>Nanopore sequencing improves the draft genome of the human pathogenic amoeba Naegleria fowleri.</title>
        <authorList>
            <person name="Liechti N."/>
            <person name="Schurch N."/>
            <person name="Bruggmann R."/>
            <person name="Wittwer M."/>
        </authorList>
    </citation>
    <scope>NUCLEOTIDE SEQUENCE [LARGE SCALE GENOMIC DNA]</scope>
    <source>
        <strain evidence="15 16">ATCC 30894</strain>
    </source>
</reference>
<feature type="transmembrane region" description="Helical" evidence="12">
    <location>
        <begin position="856"/>
        <end position="875"/>
    </location>
</feature>
<evidence type="ECO:0000256" key="6">
    <source>
        <dbReference type="ARBA" id="ARBA00022723"/>
    </source>
</evidence>
<dbReference type="GO" id="GO:0043682">
    <property type="term" value="F:P-type divalent copper transporter activity"/>
    <property type="evidence" value="ECO:0007669"/>
    <property type="project" value="TreeGrafter"/>
</dbReference>
<evidence type="ECO:0000256" key="1">
    <source>
        <dbReference type="ARBA" id="ARBA00004127"/>
    </source>
</evidence>
<evidence type="ECO:0000313" key="16">
    <source>
        <dbReference type="Proteomes" id="UP000444721"/>
    </source>
</evidence>
<evidence type="ECO:0000256" key="5">
    <source>
        <dbReference type="ARBA" id="ARBA00022692"/>
    </source>
</evidence>
<dbReference type="SUPFAM" id="SSF81665">
    <property type="entry name" value="Calcium ATPase, transmembrane domain M"/>
    <property type="match status" value="1"/>
</dbReference>
<keyword evidence="7 12" id="KW-0547">Nucleotide-binding</keyword>
<dbReference type="PROSITE" id="PS50846">
    <property type="entry name" value="HMA_2"/>
    <property type="match status" value="1"/>
</dbReference>
<dbReference type="SUPFAM" id="SSF55008">
    <property type="entry name" value="HMA, heavy metal-associated domain"/>
    <property type="match status" value="1"/>
</dbReference>
<dbReference type="InterPro" id="IPR008250">
    <property type="entry name" value="ATPase_P-typ_transduc_dom_A_sf"/>
</dbReference>
<dbReference type="SUPFAM" id="SSF56784">
    <property type="entry name" value="HAD-like"/>
    <property type="match status" value="1"/>
</dbReference>
<dbReference type="NCBIfam" id="TIGR01494">
    <property type="entry name" value="ATPase_P-type"/>
    <property type="match status" value="2"/>
</dbReference>
<keyword evidence="4" id="KW-0813">Transport</keyword>
<dbReference type="InterPro" id="IPR044492">
    <property type="entry name" value="P_typ_ATPase_HD_dom"/>
</dbReference>
<keyword evidence="10 12" id="KW-1133">Transmembrane helix</keyword>
<comment type="caution">
    <text evidence="15">The sequence shown here is derived from an EMBL/GenBank/DDBJ whole genome shotgun (WGS) entry which is preliminary data.</text>
</comment>
<keyword evidence="16" id="KW-1185">Reference proteome</keyword>
<dbReference type="GO" id="GO:0005524">
    <property type="term" value="F:ATP binding"/>
    <property type="evidence" value="ECO:0007669"/>
    <property type="project" value="UniProtKB-UniRule"/>
</dbReference>
<dbReference type="NCBIfam" id="TIGR01525">
    <property type="entry name" value="ATPase-IB_hvy"/>
    <property type="match status" value="1"/>
</dbReference>
<dbReference type="VEuPathDB" id="AmoebaDB:FDP41_004104"/>
<dbReference type="Pfam" id="PF00702">
    <property type="entry name" value="Hydrolase"/>
    <property type="match status" value="1"/>
</dbReference>
<evidence type="ECO:0000259" key="14">
    <source>
        <dbReference type="PROSITE" id="PS50846"/>
    </source>
</evidence>
<dbReference type="InterPro" id="IPR036163">
    <property type="entry name" value="HMA_dom_sf"/>
</dbReference>
<dbReference type="Gene3D" id="3.40.50.1000">
    <property type="entry name" value="HAD superfamily/HAD-like"/>
    <property type="match status" value="1"/>
</dbReference>
<dbReference type="RefSeq" id="XP_044561522.1">
    <property type="nucleotide sequence ID" value="XM_044707483.1"/>
</dbReference>
<accession>A0A6A5BV53</accession>
<dbReference type="GO" id="GO:0005507">
    <property type="term" value="F:copper ion binding"/>
    <property type="evidence" value="ECO:0007669"/>
    <property type="project" value="TreeGrafter"/>
</dbReference>
<dbReference type="PANTHER" id="PTHR43520:SF8">
    <property type="entry name" value="P-TYPE CU(+) TRANSPORTER"/>
    <property type="match status" value="1"/>
</dbReference>
<evidence type="ECO:0000256" key="11">
    <source>
        <dbReference type="ARBA" id="ARBA00023136"/>
    </source>
</evidence>
<feature type="transmembrane region" description="Helical" evidence="12">
    <location>
        <begin position="641"/>
        <end position="661"/>
    </location>
</feature>
<feature type="region of interest" description="Disordered" evidence="13">
    <location>
        <begin position="357"/>
        <end position="393"/>
    </location>
</feature>
<dbReference type="SUPFAM" id="SSF81653">
    <property type="entry name" value="Calcium ATPase, transduction domain A"/>
    <property type="match status" value="1"/>
</dbReference>
<dbReference type="Pfam" id="PF00122">
    <property type="entry name" value="E1-E2_ATPase"/>
    <property type="match status" value="1"/>
</dbReference>
<dbReference type="PRINTS" id="PR00120">
    <property type="entry name" value="HATPASE"/>
</dbReference>
<dbReference type="InterPro" id="IPR027256">
    <property type="entry name" value="P-typ_ATPase_IB"/>
</dbReference>
<keyword evidence="9" id="KW-1278">Translocase</keyword>
<feature type="transmembrane region" description="Helical" evidence="12">
    <location>
        <begin position="602"/>
        <end position="621"/>
    </location>
</feature>
<organism evidence="15 16">
    <name type="scientific">Naegleria fowleri</name>
    <name type="common">Brain eating amoeba</name>
    <dbReference type="NCBI Taxonomy" id="5763"/>
    <lineage>
        <taxon>Eukaryota</taxon>
        <taxon>Discoba</taxon>
        <taxon>Heterolobosea</taxon>
        <taxon>Tetramitia</taxon>
        <taxon>Eutetramitia</taxon>
        <taxon>Vahlkampfiidae</taxon>
        <taxon>Naegleria</taxon>
    </lineage>
</organism>
<dbReference type="InterPro" id="IPR036412">
    <property type="entry name" value="HAD-like_sf"/>
</dbReference>
<dbReference type="Gene3D" id="3.40.1110.10">
    <property type="entry name" value="Calcium-transporting ATPase, cytoplasmic domain N"/>
    <property type="match status" value="2"/>
</dbReference>
<dbReference type="GO" id="GO:0140581">
    <property type="term" value="F:P-type monovalent copper transporter activity"/>
    <property type="evidence" value="ECO:0007669"/>
    <property type="project" value="UniProtKB-EC"/>
</dbReference>
<keyword evidence="6 12" id="KW-0479">Metal-binding</keyword>
<protein>
    <recommendedName>
        <fullName evidence="3">P-type Cu(+) transporter</fullName>
        <ecNumber evidence="3">7.2.2.8</ecNumber>
    </recommendedName>
</protein>
<dbReference type="InterPro" id="IPR001757">
    <property type="entry name" value="P_typ_ATPase"/>
</dbReference>